<name>A0A1L9BIH6_9BACT</name>
<reference evidence="2 3" key="2">
    <citation type="submission" date="2016-12" db="EMBL/GenBank/DDBJ databases">
        <title>Draft Genome Sequence of Cystobacter ferrugineus Strain Cbfe23.</title>
        <authorList>
            <person name="Akbar S."/>
            <person name="Dowd S.E."/>
            <person name="Stevens D.C."/>
        </authorList>
    </citation>
    <scope>NUCLEOTIDE SEQUENCE [LARGE SCALE GENOMIC DNA]</scope>
    <source>
        <strain evidence="2 3">Cbfe23</strain>
    </source>
</reference>
<feature type="compositionally biased region" description="Low complexity" evidence="1">
    <location>
        <begin position="53"/>
        <end position="64"/>
    </location>
</feature>
<evidence type="ECO:0000313" key="2">
    <source>
        <dbReference type="EMBL" id="OJH41958.1"/>
    </source>
</evidence>
<comment type="caution">
    <text evidence="2">The sequence shown here is derived from an EMBL/GenBank/DDBJ whole genome shotgun (WGS) entry which is preliminary data.</text>
</comment>
<dbReference type="AlphaFoldDB" id="A0A1L9BIH6"/>
<feature type="compositionally biased region" description="Basic and acidic residues" evidence="1">
    <location>
        <begin position="95"/>
        <end position="120"/>
    </location>
</feature>
<keyword evidence="3" id="KW-1185">Reference proteome</keyword>
<evidence type="ECO:0000256" key="1">
    <source>
        <dbReference type="SAM" id="MobiDB-lite"/>
    </source>
</evidence>
<dbReference type="STRING" id="83449.BON30_01645"/>
<feature type="compositionally biased region" description="Basic and acidic residues" evidence="1">
    <location>
        <begin position="21"/>
        <end position="31"/>
    </location>
</feature>
<feature type="compositionally biased region" description="Pro residues" evidence="1">
    <location>
        <begin position="10"/>
        <end position="20"/>
    </location>
</feature>
<proteinExistence type="predicted"/>
<reference evidence="3" key="1">
    <citation type="submission" date="2016-11" db="EMBL/GenBank/DDBJ databases">
        <authorList>
            <person name="Shukria A."/>
            <person name="Stevens D.C."/>
        </authorList>
    </citation>
    <scope>NUCLEOTIDE SEQUENCE [LARGE SCALE GENOMIC DNA]</scope>
    <source>
        <strain evidence="3">Cbfe23</strain>
    </source>
</reference>
<accession>A0A1L9BIH6</accession>
<evidence type="ECO:0000313" key="3">
    <source>
        <dbReference type="Proteomes" id="UP000182229"/>
    </source>
</evidence>
<organism evidence="2 3">
    <name type="scientific">Cystobacter ferrugineus</name>
    <dbReference type="NCBI Taxonomy" id="83449"/>
    <lineage>
        <taxon>Bacteria</taxon>
        <taxon>Pseudomonadati</taxon>
        <taxon>Myxococcota</taxon>
        <taxon>Myxococcia</taxon>
        <taxon>Myxococcales</taxon>
        <taxon>Cystobacterineae</taxon>
        <taxon>Archangiaceae</taxon>
        <taxon>Cystobacter</taxon>
    </lineage>
</organism>
<feature type="region of interest" description="Disordered" evidence="1">
    <location>
        <begin position="1"/>
        <end position="126"/>
    </location>
</feature>
<dbReference type="EMBL" id="MPIN01000001">
    <property type="protein sequence ID" value="OJH41958.1"/>
    <property type="molecule type" value="Genomic_DNA"/>
</dbReference>
<protein>
    <submittedName>
        <fullName evidence="2">Uncharacterized protein</fullName>
    </submittedName>
</protein>
<gene>
    <name evidence="2" type="ORF">BON30_01645</name>
</gene>
<dbReference type="Proteomes" id="UP000182229">
    <property type="component" value="Unassembled WGS sequence"/>
</dbReference>
<sequence>MELEFHDVPTHPPPVSQPPPVKEKKATRPRAESAPPKPVAAAESPPPPPAPLAGPEADSPLAEAAPEEAPPRPNLLPSWSVLAPGPGAPAGVPESRGRTLRPGDPELRPESKEEEGEKLTARVQDWIDDDTAGVRAGGIGGHPYFGQMRGSLEGGLAHTDGGKPEQLGVTNPVAGLMKNYTEAAREFGRTGTPGGAPPPSAPLQSERLTALFGNDPKGAHKIRAMAQARESLEALASRGALFTVKLEVRHARSGALLDARIAEHSGNELFDAFVLKVVPGALGDLAPPPATVIRDKKDLRTQWLVEGWHHASKGLMESIGSSLLSGQLAVSPLLLMKDEKSLQSSFEYRARLLKVY</sequence>